<reference evidence="2" key="1">
    <citation type="submission" date="2023-09" db="UniProtKB">
        <authorList>
            <consortium name="Ensembl"/>
        </authorList>
    </citation>
    <scope>IDENTIFICATION</scope>
</reference>
<feature type="compositionally biased region" description="Basic and acidic residues" evidence="1">
    <location>
        <begin position="7"/>
        <end position="17"/>
    </location>
</feature>
<organism evidence="2">
    <name type="scientific">Castor canadensis</name>
    <name type="common">American beaver</name>
    <dbReference type="NCBI Taxonomy" id="51338"/>
    <lineage>
        <taxon>Eukaryota</taxon>
        <taxon>Metazoa</taxon>
        <taxon>Chordata</taxon>
        <taxon>Craniata</taxon>
        <taxon>Vertebrata</taxon>
        <taxon>Euteleostomi</taxon>
        <taxon>Mammalia</taxon>
        <taxon>Eutheria</taxon>
        <taxon>Euarchontoglires</taxon>
        <taxon>Glires</taxon>
        <taxon>Rodentia</taxon>
        <taxon>Castorimorpha</taxon>
        <taxon>Castoridae</taxon>
        <taxon>Castor</taxon>
    </lineage>
</organism>
<feature type="region of interest" description="Disordered" evidence="1">
    <location>
        <begin position="1"/>
        <end position="143"/>
    </location>
</feature>
<proteinExistence type="predicted"/>
<protein>
    <submittedName>
        <fullName evidence="2">Uncharacterized protein</fullName>
    </submittedName>
</protein>
<evidence type="ECO:0000256" key="1">
    <source>
        <dbReference type="SAM" id="MobiDB-lite"/>
    </source>
</evidence>
<feature type="compositionally biased region" description="Polar residues" evidence="1">
    <location>
        <begin position="106"/>
        <end position="121"/>
    </location>
</feature>
<accession>A0A8C0ZZ92</accession>
<dbReference type="AlphaFoldDB" id="A0A8C0ZZ92"/>
<dbReference type="Ensembl" id="ENSCCNT00000038754.1">
    <property type="protein sequence ID" value="ENSCCNP00000030786.1"/>
    <property type="gene ID" value="ENSCCNG00000029415.1"/>
</dbReference>
<sequence length="143" mass="15710">MLHPPRPLHEAAWRESFSRAASAPIKPTSRKPTGPTARTLRKSFSRLSGALKPQQTPGRGPRPSGRPPLRHRDDLLPRRCSPPQSGRAPSPRSPFLTRGRRATACWTRSFTARSANPTPSSADMPPALHIPRGQRSFFRAPAG</sequence>
<name>A0A8C0ZZ92_CASCN</name>
<evidence type="ECO:0000313" key="2">
    <source>
        <dbReference type="Ensembl" id="ENSCCNP00000030786.1"/>
    </source>
</evidence>